<proteinExistence type="inferred from homology"/>
<dbReference type="PROSITE" id="PS00086">
    <property type="entry name" value="CYTOCHROME_P450"/>
    <property type="match status" value="1"/>
</dbReference>
<dbReference type="Proteomes" id="UP000030651">
    <property type="component" value="Unassembled WGS sequence"/>
</dbReference>
<dbReference type="HOGENOM" id="CLU_001570_14_0_1"/>
<dbReference type="SUPFAM" id="SSF48264">
    <property type="entry name" value="Cytochrome P450"/>
    <property type="match status" value="1"/>
</dbReference>
<gene>
    <name evidence="9" type="ORF">PFICI_03885</name>
</gene>
<dbReference type="InterPro" id="IPR017972">
    <property type="entry name" value="Cyt_P450_CS"/>
</dbReference>
<dbReference type="RefSeq" id="XP_007830657.1">
    <property type="nucleotide sequence ID" value="XM_007832466.1"/>
</dbReference>
<dbReference type="PRINTS" id="PR00465">
    <property type="entry name" value="EP450IV"/>
</dbReference>
<dbReference type="STRING" id="1229662.W3XIL2"/>
<keyword evidence="3 7" id="KW-0349">Heme</keyword>
<organism evidence="9 10">
    <name type="scientific">Pestalotiopsis fici (strain W106-1 / CGMCC3.15140)</name>
    <dbReference type="NCBI Taxonomy" id="1229662"/>
    <lineage>
        <taxon>Eukaryota</taxon>
        <taxon>Fungi</taxon>
        <taxon>Dikarya</taxon>
        <taxon>Ascomycota</taxon>
        <taxon>Pezizomycotina</taxon>
        <taxon>Sordariomycetes</taxon>
        <taxon>Xylariomycetidae</taxon>
        <taxon>Amphisphaeriales</taxon>
        <taxon>Sporocadaceae</taxon>
        <taxon>Pestalotiopsis</taxon>
    </lineage>
</organism>
<name>W3XIL2_PESFW</name>
<evidence type="ECO:0000256" key="2">
    <source>
        <dbReference type="ARBA" id="ARBA00010617"/>
    </source>
</evidence>
<dbReference type="GO" id="GO:0016705">
    <property type="term" value="F:oxidoreductase activity, acting on paired donors, with incorporation or reduction of molecular oxygen"/>
    <property type="evidence" value="ECO:0007669"/>
    <property type="project" value="InterPro"/>
</dbReference>
<dbReference type="Pfam" id="PF00067">
    <property type="entry name" value="p450"/>
    <property type="match status" value="1"/>
</dbReference>
<comment type="similarity">
    <text evidence="2 8">Belongs to the cytochrome P450 family.</text>
</comment>
<accession>W3XIL2</accession>
<dbReference type="InParanoid" id="W3XIL2"/>
<reference evidence="10" key="1">
    <citation type="journal article" date="2015" name="BMC Genomics">
        <title>Genomic and transcriptomic analysis of the endophytic fungus Pestalotiopsis fici reveals its lifestyle and high potential for synthesis of natural products.</title>
        <authorList>
            <person name="Wang X."/>
            <person name="Zhang X."/>
            <person name="Liu L."/>
            <person name="Xiang M."/>
            <person name="Wang W."/>
            <person name="Sun X."/>
            <person name="Che Y."/>
            <person name="Guo L."/>
            <person name="Liu G."/>
            <person name="Guo L."/>
            <person name="Wang C."/>
            <person name="Yin W.B."/>
            <person name="Stadler M."/>
            <person name="Zhang X."/>
            <person name="Liu X."/>
        </authorList>
    </citation>
    <scope>NUCLEOTIDE SEQUENCE [LARGE SCALE GENOMIC DNA]</scope>
    <source>
        <strain evidence="10">W106-1 / CGMCC3.15140</strain>
    </source>
</reference>
<dbReference type="InterPro" id="IPR036396">
    <property type="entry name" value="Cyt_P450_sf"/>
</dbReference>
<sequence length="489" mass="55354">MSPISIALGFIALIACCQLIWTRYRRHLSSIPGPFVASFSNLWKVAAVYCEDMPGWNIGVHEKYGPVVRIGPSHVSFSSPEAFQTIHASRQAFAKTNFYEVGAPPYHGELLENLFSLRDTQRHTTLKRTIGGFYTKTAVKDFESKIDTCVGLFMSKLGEHVGSEALELDMSMWLHLFAYDCLSEINVSERLGFLEEGKDVGGKIASADQIFYLVGLLTQAPVLHLLYNFLRDLKPAEEAEPIFRFTLDKIRSREKASQTQKDMLDKLLGLHQEQPDRLSIRDVTAAVYINLTAGHDVLAITLRAIWYYLAINRSILNKLRTEIFELGHDLSSPAVPWEKVSKLPYLNAVIQEALRIHPNTGTIIERKAPSEGVVIDGYSIPGGTTVGVNAWVLHRNKDIFGADVDKFRPERWLEASEEKRLEMSRYLFSFGAGAHTCIGKNIAIMMITKLMVEFFQRYDMALAHPERKWRVHGSWVTKQTEMNMVVRSL</sequence>
<comment type="cofactor">
    <cofactor evidence="1 7">
        <name>heme</name>
        <dbReference type="ChEBI" id="CHEBI:30413"/>
    </cofactor>
</comment>
<dbReference type="InterPro" id="IPR002403">
    <property type="entry name" value="Cyt_P450_E_grp-IV"/>
</dbReference>
<dbReference type="CDD" id="cd11060">
    <property type="entry name" value="CYP57A1-like"/>
    <property type="match status" value="1"/>
</dbReference>
<evidence type="ECO:0008006" key="11">
    <source>
        <dbReference type="Google" id="ProtNLM"/>
    </source>
</evidence>
<evidence type="ECO:0000256" key="5">
    <source>
        <dbReference type="ARBA" id="ARBA00023004"/>
    </source>
</evidence>
<dbReference type="GO" id="GO:0004497">
    <property type="term" value="F:monooxygenase activity"/>
    <property type="evidence" value="ECO:0007669"/>
    <property type="project" value="UniProtKB-KW"/>
</dbReference>
<dbReference type="GeneID" id="19268898"/>
<evidence type="ECO:0000256" key="1">
    <source>
        <dbReference type="ARBA" id="ARBA00001971"/>
    </source>
</evidence>
<dbReference type="OMA" id="MWLQYYA"/>
<evidence type="ECO:0000256" key="3">
    <source>
        <dbReference type="ARBA" id="ARBA00022617"/>
    </source>
</evidence>
<evidence type="ECO:0000313" key="9">
    <source>
        <dbReference type="EMBL" id="ETS85860.1"/>
    </source>
</evidence>
<dbReference type="PANTHER" id="PTHR24305">
    <property type="entry name" value="CYTOCHROME P450"/>
    <property type="match status" value="1"/>
</dbReference>
<dbReference type="InterPro" id="IPR050121">
    <property type="entry name" value="Cytochrome_P450_monoxygenase"/>
</dbReference>
<keyword evidence="5 7" id="KW-0408">Iron</keyword>
<keyword evidence="8" id="KW-0560">Oxidoreductase</keyword>
<dbReference type="InterPro" id="IPR001128">
    <property type="entry name" value="Cyt_P450"/>
</dbReference>
<dbReference type="PRINTS" id="PR00385">
    <property type="entry name" value="P450"/>
</dbReference>
<evidence type="ECO:0000256" key="8">
    <source>
        <dbReference type="RuleBase" id="RU000461"/>
    </source>
</evidence>
<keyword evidence="10" id="KW-1185">Reference proteome</keyword>
<protein>
    <recommendedName>
        <fullName evidence="11">Cytochrome P450</fullName>
    </recommendedName>
</protein>
<dbReference type="Gene3D" id="1.10.630.10">
    <property type="entry name" value="Cytochrome P450"/>
    <property type="match status" value="1"/>
</dbReference>
<dbReference type="AlphaFoldDB" id="W3XIL2"/>
<dbReference type="KEGG" id="pfy:PFICI_03885"/>
<evidence type="ECO:0000256" key="6">
    <source>
        <dbReference type="ARBA" id="ARBA00023033"/>
    </source>
</evidence>
<dbReference type="EMBL" id="KI912110">
    <property type="protein sequence ID" value="ETS85860.1"/>
    <property type="molecule type" value="Genomic_DNA"/>
</dbReference>
<feature type="binding site" description="axial binding residue" evidence="7">
    <location>
        <position position="437"/>
    </location>
    <ligand>
        <name>heme</name>
        <dbReference type="ChEBI" id="CHEBI:30413"/>
    </ligand>
    <ligandPart>
        <name>Fe</name>
        <dbReference type="ChEBI" id="CHEBI:18248"/>
    </ligandPart>
</feature>
<dbReference type="PANTHER" id="PTHR24305:SF232">
    <property type="entry name" value="P450, PUTATIVE (EUROFUNG)-RELATED"/>
    <property type="match status" value="1"/>
</dbReference>
<keyword evidence="4 7" id="KW-0479">Metal-binding</keyword>
<dbReference type="GO" id="GO:0020037">
    <property type="term" value="F:heme binding"/>
    <property type="evidence" value="ECO:0007669"/>
    <property type="project" value="InterPro"/>
</dbReference>
<dbReference type="OrthoDB" id="3934656at2759"/>
<dbReference type="eggNOG" id="KOG0156">
    <property type="taxonomic scope" value="Eukaryota"/>
</dbReference>
<keyword evidence="6 8" id="KW-0503">Monooxygenase</keyword>
<evidence type="ECO:0000256" key="4">
    <source>
        <dbReference type="ARBA" id="ARBA00022723"/>
    </source>
</evidence>
<evidence type="ECO:0000256" key="7">
    <source>
        <dbReference type="PIRSR" id="PIRSR602403-1"/>
    </source>
</evidence>
<dbReference type="GO" id="GO:0005506">
    <property type="term" value="F:iron ion binding"/>
    <property type="evidence" value="ECO:0007669"/>
    <property type="project" value="InterPro"/>
</dbReference>
<evidence type="ECO:0000313" key="10">
    <source>
        <dbReference type="Proteomes" id="UP000030651"/>
    </source>
</evidence>